<dbReference type="PIRSF" id="PIRSF005572">
    <property type="entry name" value="NifS"/>
    <property type="match status" value="1"/>
</dbReference>
<feature type="domain" description="Aminotransferase class V" evidence="10">
    <location>
        <begin position="7"/>
        <end position="354"/>
    </location>
</feature>
<reference evidence="12" key="1">
    <citation type="submission" date="2023-12" db="EMBL/GenBank/DDBJ databases">
        <title>Novel species in genus Nocardioides.</title>
        <authorList>
            <person name="Zhou H."/>
        </authorList>
    </citation>
    <scope>NUCLEOTIDE SEQUENCE [LARGE SCALE GENOMIC DNA]</scope>
    <source>
        <strain evidence="12">HM61</strain>
    </source>
</reference>
<evidence type="ECO:0000256" key="8">
    <source>
        <dbReference type="ARBA" id="ARBA00050776"/>
    </source>
</evidence>
<keyword evidence="6" id="KW-0408">Iron</keyword>
<evidence type="ECO:0000256" key="1">
    <source>
        <dbReference type="ARBA" id="ARBA00001933"/>
    </source>
</evidence>
<gene>
    <name evidence="11" type="ORF">SHK19_14075</name>
</gene>
<dbReference type="EMBL" id="CP141059">
    <property type="protein sequence ID" value="WQQ25090.1"/>
    <property type="molecule type" value="Genomic_DNA"/>
</dbReference>
<evidence type="ECO:0000259" key="10">
    <source>
        <dbReference type="Pfam" id="PF00266"/>
    </source>
</evidence>
<feature type="compositionally biased region" description="Basic and acidic residues" evidence="9">
    <location>
        <begin position="384"/>
        <end position="394"/>
    </location>
</feature>
<evidence type="ECO:0000256" key="3">
    <source>
        <dbReference type="ARBA" id="ARBA00022679"/>
    </source>
</evidence>
<comment type="cofactor">
    <cofactor evidence="1">
        <name>pyridoxal 5'-phosphate</name>
        <dbReference type="ChEBI" id="CHEBI:597326"/>
    </cofactor>
</comment>
<dbReference type="PANTHER" id="PTHR11601:SF34">
    <property type="entry name" value="CYSTEINE DESULFURASE"/>
    <property type="match status" value="1"/>
</dbReference>
<name>A0ABZ0ZL86_9ACTN</name>
<protein>
    <submittedName>
        <fullName evidence="11">Aminotransferase class V-fold PLP-dependent enzyme</fullName>
    </submittedName>
</protein>
<evidence type="ECO:0000256" key="9">
    <source>
        <dbReference type="SAM" id="MobiDB-lite"/>
    </source>
</evidence>
<evidence type="ECO:0000313" key="12">
    <source>
        <dbReference type="Proteomes" id="UP001327225"/>
    </source>
</evidence>
<keyword evidence="11" id="KW-0032">Aminotransferase</keyword>
<sequence>MTSARGYLDTASAEPLHPAARETLIAALERGYADPRRLHGAGRDARLLLDNARAVVAECLGVHADEVGFTASGTDAVHRGLLGLVRARSGDGVVHGAVEHSSVLHAVTWQPSPAHASIAVDATGRVDLDAMAAAARQPGVAVVALQAANQEVGTVQPVDALDLPDDVPLFVDAAASVGRLPLPARWTALAASAHKWGGPGGVGVLVVRRSARWTTPFPGDDGIDHLGGESAVPAALAAAAALQAVLSERDETAGRQHRQVERIRACAGSLPDTEVVGDPVDRLPHLVTFSVLYASGDELVAGLDRRGFGVASGSACTASTLEPSHVLAAMGALTHGNVRVSLRRDTTDDEVEAFCAALVDVVTDIRAGIGLTTPRRSPSPPLRSSDEQRRGDPG</sequence>
<dbReference type="InterPro" id="IPR000192">
    <property type="entry name" value="Aminotrans_V_dom"/>
</dbReference>
<dbReference type="PANTHER" id="PTHR11601">
    <property type="entry name" value="CYSTEINE DESULFURYLASE FAMILY MEMBER"/>
    <property type="match status" value="1"/>
</dbReference>
<comment type="catalytic activity">
    <reaction evidence="8">
        <text>(sulfur carrier)-H + L-cysteine = (sulfur carrier)-SH + L-alanine</text>
        <dbReference type="Rhea" id="RHEA:43892"/>
        <dbReference type="Rhea" id="RHEA-COMP:14737"/>
        <dbReference type="Rhea" id="RHEA-COMP:14739"/>
        <dbReference type="ChEBI" id="CHEBI:29917"/>
        <dbReference type="ChEBI" id="CHEBI:35235"/>
        <dbReference type="ChEBI" id="CHEBI:57972"/>
        <dbReference type="ChEBI" id="CHEBI:64428"/>
        <dbReference type="EC" id="2.8.1.7"/>
    </reaction>
</comment>
<organism evidence="11 12">
    <name type="scientific">Nocardioides bizhenqiangii</name>
    <dbReference type="NCBI Taxonomy" id="3095076"/>
    <lineage>
        <taxon>Bacteria</taxon>
        <taxon>Bacillati</taxon>
        <taxon>Actinomycetota</taxon>
        <taxon>Actinomycetes</taxon>
        <taxon>Propionibacteriales</taxon>
        <taxon>Nocardioidaceae</taxon>
        <taxon>Nocardioides</taxon>
    </lineage>
</organism>
<evidence type="ECO:0000256" key="4">
    <source>
        <dbReference type="ARBA" id="ARBA00022723"/>
    </source>
</evidence>
<keyword evidence="4" id="KW-0479">Metal-binding</keyword>
<dbReference type="GO" id="GO:0008483">
    <property type="term" value="F:transaminase activity"/>
    <property type="evidence" value="ECO:0007669"/>
    <property type="project" value="UniProtKB-KW"/>
</dbReference>
<dbReference type="InterPro" id="IPR015424">
    <property type="entry name" value="PyrdxlP-dep_Trfase"/>
</dbReference>
<evidence type="ECO:0000256" key="6">
    <source>
        <dbReference type="ARBA" id="ARBA00023004"/>
    </source>
</evidence>
<dbReference type="InterPro" id="IPR015421">
    <property type="entry name" value="PyrdxlP-dep_Trfase_major"/>
</dbReference>
<dbReference type="Gene3D" id="3.90.1150.10">
    <property type="entry name" value="Aspartate Aminotransferase, domain 1"/>
    <property type="match status" value="1"/>
</dbReference>
<proteinExistence type="inferred from homology"/>
<keyword evidence="5" id="KW-0663">Pyridoxal phosphate</keyword>
<evidence type="ECO:0000256" key="2">
    <source>
        <dbReference type="ARBA" id="ARBA00006490"/>
    </source>
</evidence>
<evidence type="ECO:0000313" key="11">
    <source>
        <dbReference type="EMBL" id="WQQ25090.1"/>
    </source>
</evidence>
<dbReference type="Pfam" id="PF00266">
    <property type="entry name" value="Aminotran_5"/>
    <property type="match status" value="1"/>
</dbReference>
<dbReference type="RefSeq" id="WP_322936592.1">
    <property type="nucleotide sequence ID" value="NZ_CP141059.1"/>
</dbReference>
<dbReference type="Gene3D" id="3.40.640.10">
    <property type="entry name" value="Type I PLP-dependent aspartate aminotransferase-like (Major domain)"/>
    <property type="match status" value="1"/>
</dbReference>
<dbReference type="InterPro" id="IPR016454">
    <property type="entry name" value="Cysteine_dSase"/>
</dbReference>
<dbReference type="Proteomes" id="UP001327225">
    <property type="component" value="Chromosome"/>
</dbReference>
<keyword evidence="3" id="KW-0808">Transferase</keyword>
<evidence type="ECO:0000256" key="5">
    <source>
        <dbReference type="ARBA" id="ARBA00022898"/>
    </source>
</evidence>
<feature type="region of interest" description="Disordered" evidence="9">
    <location>
        <begin position="370"/>
        <end position="394"/>
    </location>
</feature>
<evidence type="ECO:0000256" key="7">
    <source>
        <dbReference type="ARBA" id="ARBA00023014"/>
    </source>
</evidence>
<dbReference type="InterPro" id="IPR015422">
    <property type="entry name" value="PyrdxlP-dep_Trfase_small"/>
</dbReference>
<comment type="similarity">
    <text evidence="2">Belongs to the class-V pyridoxal-phosphate-dependent aminotransferase family. NifS/IscS subfamily.</text>
</comment>
<keyword evidence="7" id="KW-0411">Iron-sulfur</keyword>
<keyword evidence="12" id="KW-1185">Reference proteome</keyword>
<accession>A0ABZ0ZL86</accession>
<dbReference type="SUPFAM" id="SSF53383">
    <property type="entry name" value="PLP-dependent transferases"/>
    <property type="match status" value="1"/>
</dbReference>